<dbReference type="Gene3D" id="3.40.50.12780">
    <property type="entry name" value="N-terminal domain of ligase-like"/>
    <property type="match status" value="1"/>
</dbReference>
<evidence type="ECO:0000313" key="8">
    <source>
        <dbReference type="EMBL" id="GAQ03951.1"/>
    </source>
</evidence>
<dbReference type="Pfam" id="PF00501">
    <property type="entry name" value="AMP-binding"/>
    <property type="match status" value="1"/>
</dbReference>
<feature type="transmembrane region" description="Helical" evidence="6">
    <location>
        <begin position="403"/>
        <end position="423"/>
    </location>
</feature>
<dbReference type="InterPro" id="IPR042099">
    <property type="entry name" value="ANL_N_sf"/>
</dbReference>
<comment type="subcellular location">
    <subcellularLocation>
        <location evidence="1">Membrane</location>
        <topology evidence="1">Multi-pass membrane protein</topology>
    </subcellularLocation>
</comment>
<dbReference type="Proteomes" id="UP000051487">
    <property type="component" value="Unassembled WGS sequence"/>
</dbReference>
<evidence type="ECO:0000313" key="9">
    <source>
        <dbReference type="Proteomes" id="UP000051487"/>
    </source>
</evidence>
<comment type="similarity">
    <text evidence="2">Belongs to the paxB family.</text>
</comment>
<dbReference type="PANTHER" id="PTHR42038">
    <property type="match status" value="1"/>
</dbReference>
<keyword evidence="5 6" id="KW-0472">Membrane</keyword>
<sequence length="464" mass="51697">MPVSHSDSLAGFVSSAFGGPASHDNSRPLYIDADRPDRAIQAGGLRRFVRSLVAGFRAYGIRPGDGVQTRFPYLMNLNVIHPAIFFSIVGAGGVYMCCKASTSSYEMGHLIQLVFPRLIQTHFDALPVVRPSIDRQVHFANGSPSPTTHDAQLLTTDLFPLTIFWRSASGTSGLPEVAVRWNYALISQYRGVYYEPPFHVTRLAVLPLHHLLADFWTSIFPIRYSHPVCIMRRFDAAGLQNARRFSITETYLVPTMVQILTQCSLSVGAQLATLRYLYGMTELGVIARNRYGDPVLRHLELSHGLYFTIDSRLVNAENCISFTTDWFGGSSAPAGYQALVWIADLTQLGQGLCWAINYALMAYKSYQESTYAMSIIQLCCNFAWELVYTFIYSSRNPLGKFNICLYLFFNVFIMSFAVTFAPWEWGHAPMVQLNVGGIFLLGTIAFILAHVALARKVGTGRAAN</sequence>
<dbReference type="SUPFAM" id="SSF56801">
    <property type="entry name" value="Acetyl-CoA synthetase-like"/>
    <property type="match status" value="1"/>
</dbReference>
<dbReference type="EMBL" id="BCLY01000001">
    <property type="protein sequence ID" value="GAQ03951.1"/>
    <property type="molecule type" value="Genomic_DNA"/>
</dbReference>
<keyword evidence="3 6" id="KW-0812">Transmembrane</keyword>
<dbReference type="InterPro" id="IPR000873">
    <property type="entry name" value="AMP-dep_synth/lig_dom"/>
</dbReference>
<feature type="transmembrane region" description="Helical" evidence="6">
    <location>
        <begin position="435"/>
        <end position="454"/>
    </location>
</feature>
<dbReference type="Pfam" id="PF25129">
    <property type="entry name" value="Pyr4-TMTC"/>
    <property type="match status" value="1"/>
</dbReference>
<evidence type="ECO:0000259" key="7">
    <source>
        <dbReference type="Pfam" id="PF00501"/>
    </source>
</evidence>
<dbReference type="GO" id="GO:0016829">
    <property type="term" value="F:lyase activity"/>
    <property type="evidence" value="ECO:0007669"/>
    <property type="project" value="InterPro"/>
</dbReference>
<evidence type="ECO:0000256" key="4">
    <source>
        <dbReference type="ARBA" id="ARBA00022989"/>
    </source>
</evidence>
<dbReference type="GO" id="GO:0016020">
    <property type="term" value="C:membrane"/>
    <property type="evidence" value="ECO:0007669"/>
    <property type="project" value="UniProtKB-SubCell"/>
</dbReference>
<dbReference type="AlphaFoldDB" id="A0AAN4PDA1"/>
<name>A0AAN4PDA1_ASPLE</name>
<feature type="transmembrane region" description="Helical" evidence="6">
    <location>
        <begin position="371"/>
        <end position="391"/>
    </location>
</feature>
<evidence type="ECO:0000256" key="1">
    <source>
        <dbReference type="ARBA" id="ARBA00004141"/>
    </source>
</evidence>
<gene>
    <name evidence="8" type="ORF">ALT_1272</name>
</gene>
<organism evidence="8 9">
    <name type="scientific">Aspergillus lentulus</name>
    <dbReference type="NCBI Taxonomy" id="293939"/>
    <lineage>
        <taxon>Eukaryota</taxon>
        <taxon>Fungi</taxon>
        <taxon>Dikarya</taxon>
        <taxon>Ascomycota</taxon>
        <taxon>Pezizomycotina</taxon>
        <taxon>Eurotiomycetes</taxon>
        <taxon>Eurotiomycetidae</taxon>
        <taxon>Eurotiales</taxon>
        <taxon>Aspergillaceae</taxon>
        <taxon>Aspergillus</taxon>
        <taxon>Aspergillus subgen. Fumigati</taxon>
    </lineage>
</organism>
<evidence type="ECO:0000256" key="5">
    <source>
        <dbReference type="ARBA" id="ARBA00023136"/>
    </source>
</evidence>
<protein>
    <recommendedName>
        <fullName evidence="7">AMP-dependent synthetase/ligase domain-containing protein</fullName>
    </recommendedName>
</protein>
<comment type="caution">
    <text evidence="8">The sequence shown here is derived from an EMBL/GenBank/DDBJ whole genome shotgun (WGS) entry which is preliminary data.</text>
</comment>
<keyword evidence="4 6" id="KW-1133">Transmembrane helix</keyword>
<feature type="domain" description="AMP-dependent synthetase/ligase" evidence="7">
    <location>
        <begin position="45"/>
        <end position="280"/>
    </location>
</feature>
<proteinExistence type="inferred from homology"/>
<evidence type="ECO:0000256" key="2">
    <source>
        <dbReference type="ARBA" id="ARBA00006757"/>
    </source>
</evidence>
<dbReference type="InterPro" id="IPR039020">
    <property type="entry name" value="PaxB-like"/>
</dbReference>
<reference evidence="8 9" key="1">
    <citation type="submission" date="2015-11" db="EMBL/GenBank/DDBJ databases">
        <title>Aspergillus lentulus strain IFM 54703T.</title>
        <authorList>
            <person name="Kusuya Y."/>
            <person name="Sakai K."/>
            <person name="Kamei K."/>
            <person name="Takahashi H."/>
            <person name="Yaguchi T."/>
        </authorList>
    </citation>
    <scope>NUCLEOTIDE SEQUENCE [LARGE SCALE GENOMIC DNA]</scope>
    <source>
        <strain evidence="8 9">IFM 54703</strain>
    </source>
</reference>
<evidence type="ECO:0000256" key="3">
    <source>
        <dbReference type="ARBA" id="ARBA00022692"/>
    </source>
</evidence>
<accession>A0AAN4PDA1</accession>
<dbReference type="PANTHER" id="PTHR42038:SF2">
    <property type="entry name" value="TERPENE CYCLASE AUSL"/>
    <property type="match status" value="1"/>
</dbReference>
<evidence type="ECO:0000256" key="6">
    <source>
        <dbReference type="SAM" id="Phobius"/>
    </source>
</evidence>